<dbReference type="OrthoDB" id="6512918at2759"/>
<organism evidence="4 5">
    <name type="scientific">Candida viswanathii</name>
    <dbReference type="NCBI Taxonomy" id="5486"/>
    <lineage>
        <taxon>Eukaryota</taxon>
        <taxon>Fungi</taxon>
        <taxon>Dikarya</taxon>
        <taxon>Ascomycota</taxon>
        <taxon>Saccharomycotina</taxon>
        <taxon>Pichiomycetes</taxon>
        <taxon>Debaryomycetaceae</taxon>
        <taxon>Candida/Lodderomyces clade</taxon>
        <taxon>Candida</taxon>
    </lineage>
</organism>
<dbReference type="AlphaFoldDB" id="A0A367YK49"/>
<evidence type="ECO:0000313" key="5">
    <source>
        <dbReference type="Proteomes" id="UP000253472"/>
    </source>
</evidence>
<dbReference type="InterPro" id="IPR003439">
    <property type="entry name" value="ABC_transporter-like_ATP-bd"/>
</dbReference>
<sequence length="324" mass="36762">MTSSDDDSTTTSDLAIEVTDLTYEFPKSNKIGLQDFNLAIPWGTTNLVVGPNGAGKSTLLRILAGKTLIKKGHLKLGGFDPFHFSSARHEQHNSDINNYITYLGTEWATNSIIKRDIPVNLLLASIGGQTYEERRNLLIDILDIDPSWSMLNISDGERRRVQIAMGLVKPWKLLLLDEVTIDLDVVVRLKLLEYLKRECLERNCTVVYATHIFDGLGHKWCDRVIHIDAGVKLNDVSIKNIEFVDDNGKVEVEEDKIVVGKAESLHPLALHWLNQDLTRRGTREDEKIKMSKRHNDWVNSRDGKYFDADDSKLAQYFKSTRSAK</sequence>
<dbReference type="CDD" id="cd00267">
    <property type="entry name" value="ABC_ATPase"/>
    <property type="match status" value="1"/>
</dbReference>
<dbReference type="GO" id="GO:0005524">
    <property type="term" value="F:ATP binding"/>
    <property type="evidence" value="ECO:0007669"/>
    <property type="project" value="UniProtKB-KW"/>
</dbReference>
<evidence type="ECO:0000259" key="3">
    <source>
        <dbReference type="PROSITE" id="PS50893"/>
    </source>
</evidence>
<accession>A0A367YK49</accession>
<dbReference type="InterPro" id="IPR027417">
    <property type="entry name" value="P-loop_NTPase"/>
</dbReference>
<dbReference type="SMART" id="SM00382">
    <property type="entry name" value="AAA"/>
    <property type="match status" value="1"/>
</dbReference>
<gene>
    <name evidence="4" type="primary">CAF16_0</name>
    <name evidence="4" type="ORF">Cantr_02078</name>
</gene>
<dbReference type="PANTHER" id="PTHR43158">
    <property type="entry name" value="SKFA PEPTIDE EXPORT ATP-BINDING PROTEIN SKFE"/>
    <property type="match status" value="1"/>
</dbReference>
<dbReference type="Pfam" id="PF00005">
    <property type="entry name" value="ABC_tran"/>
    <property type="match status" value="1"/>
</dbReference>
<feature type="domain" description="ABC transporter" evidence="3">
    <location>
        <begin position="16"/>
        <end position="254"/>
    </location>
</feature>
<name>A0A367YK49_9ASCO</name>
<keyword evidence="2" id="KW-0067">ATP-binding</keyword>
<dbReference type="EMBL" id="QLNQ01000016">
    <property type="protein sequence ID" value="RCK66275.1"/>
    <property type="molecule type" value="Genomic_DNA"/>
</dbReference>
<dbReference type="Gene3D" id="3.40.50.300">
    <property type="entry name" value="P-loop containing nucleotide triphosphate hydrolases"/>
    <property type="match status" value="1"/>
</dbReference>
<dbReference type="GO" id="GO:0016887">
    <property type="term" value="F:ATP hydrolysis activity"/>
    <property type="evidence" value="ECO:0007669"/>
    <property type="project" value="InterPro"/>
</dbReference>
<evidence type="ECO:0000256" key="2">
    <source>
        <dbReference type="ARBA" id="ARBA00022840"/>
    </source>
</evidence>
<dbReference type="InterPro" id="IPR003593">
    <property type="entry name" value="AAA+_ATPase"/>
</dbReference>
<evidence type="ECO:0000313" key="4">
    <source>
        <dbReference type="EMBL" id="RCK66275.1"/>
    </source>
</evidence>
<dbReference type="PANTHER" id="PTHR43158:SF2">
    <property type="entry name" value="SKFA PEPTIDE EXPORT ATP-BINDING PROTEIN SKFE"/>
    <property type="match status" value="1"/>
</dbReference>
<protein>
    <submittedName>
        <fullName evidence="4">CCR4-associated factor 16</fullName>
    </submittedName>
</protein>
<dbReference type="Proteomes" id="UP000253472">
    <property type="component" value="Unassembled WGS sequence"/>
</dbReference>
<keyword evidence="1" id="KW-0547">Nucleotide-binding</keyword>
<evidence type="ECO:0000256" key="1">
    <source>
        <dbReference type="ARBA" id="ARBA00022741"/>
    </source>
</evidence>
<dbReference type="PROSITE" id="PS50893">
    <property type="entry name" value="ABC_TRANSPORTER_2"/>
    <property type="match status" value="1"/>
</dbReference>
<proteinExistence type="predicted"/>
<comment type="caution">
    <text evidence="4">The sequence shown here is derived from an EMBL/GenBank/DDBJ whole genome shotgun (WGS) entry which is preliminary data.</text>
</comment>
<reference evidence="4 5" key="1">
    <citation type="submission" date="2018-06" db="EMBL/GenBank/DDBJ databases">
        <title>Whole genome sequencing of Candida tropicalis (genome annotated by CSBL at Korea University).</title>
        <authorList>
            <person name="Ahn J."/>
        </authorList>
    </citation>
    <scope>NUCLEOTIDE SEQUENCE [LARGE SCALE GENOMIC DNA]</scope>
    <source>
        <strain evidence="4 5">ATCC 20962</strain>
    </source>
</reference>
<dbReference type="STRING" id="5486.A0A367YK49"/>
<dbReference type="SUPFAM" id="SSF52540">
    <property type="entry name" value="P-loop containing nucleoside triphosphate hydrolases"/>
    <property type="match status" value="1"/>
</dbReference>
<keyword evidence="5" id="KW-1185">Reference proteome</keyword>